<protein>
    <submittedName>
        <fullName evidence="6">3-ketoacyl-CoA thiolase @ Acetyl-CoA acetyltransferase</fullName>
        <ecNumber evidence="6">2.3.1.16</ecNumber>
        <ecNumber evidence="6">2.3.1.9</ecNumber>
    </submittedName>
</protein>
<dbReference type="CDD" id="cd00751">
    <property type="entry name" value="thiolase"/>
    <property type="match status" value="1"/>
</dbReference>
<dbReference type="PROSITE" id="PS00737">
    <property type="entry name" value="THIOLASE_2"/>
    <property type="match status" value="1"/>
</dbReference>
<dbReference type="PROSITE" id="PS00099">
    <property type="entry name" value="THIOLASE_3"/>
    <property type="match status" value="1"/>
</dbReference>
<evidence type="ECO:0000313" key="6">
    <source>
        <dbReference type="EMBL" id="SFV55293.1"/>
    </source>
</evidence>
<dbReference type="InterPro" id="IPR016039">
    <property type="entry name" value="Thiolase-like"/>
</dbReference>
<dbReference type="Pfam" id="PF02803">
    <property type="entry name" value="Thiolase_C"/>
    <property type="match status" value="1"/>
</dbReference>
<sequence length="437" mass="46872">MKTEKTNTLKERIAIVNGLRTPMAKAGGKFARMQADQLGAVLFRELMMLSPIEVEDVDEVIIGNVAQPIHAANIARVIALRAGFPEHTPSLTVHRNCASGMESITTAASRIHSGEGSIYVCGGVESMSNIPLIYNEKMVGLFTKLSASKTLGDKLKTLLGFRPRFLKPIVGLMSGLTDPVSGLLMGSTAEVLAQDFGISREEQDAFSLASHQKAAAAKASGRFAKESMAVVYDEHKGEYLDYDDGIRDNQTIEKLARLRPFFDRKNGTVTAGNSSQITDAAAGVVLMSESEAKARGLEPLGYLRDYAYEGLDPKRMGLGPVFATHKLFKQTGLSMDDIEIIEINEAFAAQVIACERAFASPEFAKVHFGEDKAVGAINPDILNVNGGAVALGHPVGMTGTRLVLTVLHELRERGLQRGLATLCIGGGQGAALLLEVE</sequence>
<evidence type="ECO:0000259" key="4">
    <source>
        <dbReference type="Pfam" id="PF00108"/>
    </source>
</evidence>
<organism evidence="6">
    <name type="scientific">hydrothermal vent metagenome</name>
    <dbReference type="NCBI Taxonomy" id="652676"/>
    <lineage>
        <taxon>unclassified sequences</taxon>
        <taxon>metagenomes</taxon>
        <taxon>ecological metagenomes</taxon>
    </lineage>
</organism>
<evidence type="ECO:0000256" key="2">
    <source>
        <dbReference type="ARBA" id="ARBA00022679"/>
    </source>
</evidence>
<evidence type="ECO:0000256" key="1">
    <source>
        <dbReference type="ARBA" id="ARBA00010982"/>
    </source>
</evidence>
<dbReference type="FunFam" id="3.40.47.10:FF:000010">
    <property type="entry name" value="Acetyl-CoA acetyltransferase (Thiolase)"/>
    <property type="match status" value="1"/>
</dbReference>
<reference evidence="6" key="1">
    <citation type="submission" date="2016-10" db="EMBL/GenBank/DDBJ databases">
        <authorList>
            <person name="de Groot N.N."/>
        </authorList>
    </citation>
    <scope>NUCLEOTIDE SEQUENCE</scope>
</reference>
<dbReference type="GO" id="GO:0003985">
    <property type="term" value="F:acetyl-CoA C-acetyltransferase activity"/>
    <property type="evidence" value="ECO:0007669"/>
    <property type="project" value="UniProtKB-EC"/>
</dbReference>
<evidence type="ECO:0000256" key="3">
    <source>
        <dbReference type="ARBA" id="ARBA00023315"/>
    </source>
</evidence>
<dbReference type="PANTHER" id="PTHR18919">
    <property type="entry name" value="ACETYL-COA C-ACYLTRANSFERASE"/>
    <property type="match status" value="1"/>
</dbReference>
<gene>
    <name evidence="6" type="ORF">MNB_SV-8-316</name>
</gene>
<dbReference type="InterPro" id="IPR002155">
    <property type="entry name" value="Thiolase"/>
</dbReference>
<feature type="domain" description="Thiolase N-terminal" evidence="4">
    <location>
        <begin position="13"/>
        <end position="290"/>
    </location>
</feature>
<evidence type="ECO:0000259" key="5">
    <source>
        <dbReference type="Pfam" id="PF02803"/>
    </source>
</evidence>
<accession>A0A1W1BP38</accession>
<dbReference type="EC" id="2.3.1.9" evidence="6"/>
<dbReference type="InterPro" id="IPR020616">
    <property type="entry name" value="Thiolase_N"/>
</dbReference>
<name>A0A1W1BP38_9ZZZZ</name>
<dbReference type="InterPro" id="IPR020617">
    <property type="entry name" value="Thiolase_C"/>
</dbReference>
<keyword evidence="3 6" id="KW-0012">Acyltransferase</keyword>
<dbReference type="EMBL" id="FPHD01000029">
    <property type="protein sequence ID" value="SFV55293.1"/>
    <property type="molecule type" value="Genomic_DNA"/>
</dbReference>
<dbReference type="PIRSF" id="PIRSF000429">
    <property type="entry name" value="Ac-CoA_Ac_transf"/>
    <property type="match status" value="1"/>
</dbReference>
<dbReference type="InterPro" id="IPR020613">
    <property type="entry name" value="Thiolase_CS"/>
</dbReference>
<dbReference type="Pfam" id="PF00108">
    <property type="entry name" value="Thiolase_N"/>
    <property type="match status" value="1"/>
</dbReference>
<feature type="domain" description="Thiolase C-terminal" evidence="5">
    <location>
        <begin position="298"/>
        <end position="435"/>
    </location>
</feature>
<dbReference type="EC" id="2.3.1.16" evidence="6"/>
<keyword evidence="2 6" id="KW-0808">Transferase</keyword>
<proteinExistence type="inferred from homology"/>
<dbReference type="Gene3D" id="3.40.47.10">
    <property type="match status" value="1"/>
</dbReference>
<dbReference type="NCBIfam" id="TIGR01930">
    <property type="entry name" value="AcCoA-C-Actrans"/>
    <property type="match status" value="1"/>
</dbReference>
<dbReference type="SUPFAM" id="SSF53901">
    <property type="entry name" value="Thiolase-like"/>
    <property type="match status" value="2"/>
</dbReference>
<comment type="similarity">
    <text evidence="1">Belongs to the thiolase-like superfamily. Thiolase family.</text>
</comment>
<dbReference type="InterPro" id="IPR020610">
    <property type="entry name" value="Thiolase_AS"/>
</dbReference>
<dbReference type="PANTHER" id="PTHR18919:SF151">
    <property type="entry name" value="BLR2427 PROTEIN"/>
    <property type="match status" value="1"/>
</dbReference>
<dbReference type="AlphaFoldDB" id="A0A1W1BP38"/>